<accession>A0A418PPW6</accession>
<dbReference type="RefSeq" id="WP_119478667.1">
    <property type="nucleotide sequence ID" value="NZ_QXML01000007.1"/>
</dbReference>
<evidence type="ECO:0000313" key="3">
    <source>
        <dbReference type="Proteomes" id="UP000283522"/>
    </source>
</evidence>
<sequence>MKVWQYLVGGIAVIGIAVQFVPNELPAVESNNPGDLIGSGIVSEEISGILKTSCYDCHSNETQYPWYSNVAPVSWLVSKDVREAREELNFSTWQDYDMMEQLEKLDDIAIEVKEGEMPLGIYTVIHSSAKLDDAQRQLIVEWAEATMDVVVEEEEGTEEEIE</sequence>
<evidence type="ECO:0000259" key="1">
    <source>
        <dbReference type="SMART" id="SM01235"/>
    </source>
</evidence>
<reference evidence="2 3" key="1">
    <citation type="submission" date="2018-09" db="EMBL/GenBank/DDBJ databases">
        <authorList>
            <person name="Wang X."/>
            <person name="Du Z."/>
        </authorList>
    </citation>
    <scope>NUCLEOTIDE SEQUENCE [LARGE SCALE GENOMIC DNA]</scope>
    <source>
        <strain evidence="2 3">N3</strain>
    </source>
</reference>
<dbReference type="InterPro" id="IPR025992">
    <property type="entry name" value="Haem-bd"/>
</dbReference>
<feature type="domain" description="Haem-binding" evidence="1">
    <location>
        <begin position="12"/>
        <end position="147"/>
    </location>
</feature>
<dbReference type="Pfam" id="PF14376">
    <property type="entry name" value="Haem_bd"/>
    <property type="match status" value="1"/>
</dbReference>
<organism evidence="2 3">
    <name type="scientific">Algoriphagus lacus</name>
    <dbReference type="NCBI Taxonomy" id="2056311"/>
    <lineage>
        <taxon>Bacteria</taxon>
        <taxon>Pseudomonadati</taxon>
        <taxon>Bacteroidota</taxon>
        <taxon>Cytophagia</taxon>
        <taxon>Cytophagales</taxon>
        <taxon>Cyclobacteriaceae</taxon>
        <taxon>Algoriphagus</taxon>
    </lineage>
</organism>
<dbReference type="EMBL" id="QXML01000007">
    <property type="protein sequence ID" value="RIW14124.1"/>
    <property type="molecule type" value="Genomic_DNA"/>
</dbReference>
<gene>
    <name evidence="2" type="ORF">D0X99_15090</name>
</gene>
<protein>
    <submittedName>
        <fullName evidence="2">Cytochrome C</fullName>
    </submittedName>
</protein>
<proteinExistence type="predicted"/>
<keyword evidence="3" id="KW-1185">Reference proteome</keyword>
<evidence type="ECO:0000313" key="2">
    <source>
        <dbReference type="EMBL" id="RIW14124.1"/>
    </source>
</evidence>
<dbReference type="SMART" id="SM01235">
    <property type="entry name" value="Haem_bd"/>
    <property type="match status" value="1"/>
</dbReference>
<dbReference type="Proteomes" id="UP000283522">
    <property type="component" value="Unassembled WGS sequence"/>
</dbReference>
<name>A0A418PPW6_9BACT</name>
<comment type="caution">
    <text evidence="2">The sequence shown here is derived from an EMBL/GenBank/DDBJ whole genome shotgun (WGS) entry which is preliminary data.</text>
</comment>
<dbReference type="OrthoDB" id="196738at2"/>
<dbReference type="AlphaFoldDB" id="A0A418PPW6"/>